<feature type="region of interest" description="Disordered" evidence="1">
    <location>
        <begin position="225"/>
        <end position="247"/>
    </location>
</feature>
<dbReference type="PANTHER" id="PTHR11439:SF508">
    <property type="entry name" value="RNA-DIRECTED DNA POLYMERASE"/>
    <property type="match status" value="1"/>
</dbReference>
<dbReference type="Proteomes" id="UP001151760">
    <property type="component" value="Unassembled WGS sequence"/>
</dbReference>
<protein>
    <submittedName>
        <fullName evidence="4">Ribonuclease H-like domain-containing protein</fullName>
    </submittedName>
</protein>
<dbReference type="InterPro" id="IPR043502">
    <property type="entry name" value="DNA/RNA_pol_sf"/>
</dbReference>
<feature type="region of interest" description="Disordered" evidence="1">
    <location>
        <begin position="289"/>
        <end position="327"/>
    </location>
</feature>
<evidence type="ECO:0000259" key="2">
    <source>
        <dbReference type="Pfam" id="PF07727"/>
    </source>
</evidence>
<dbReference type="InterPro" id="IPR013103">
    <property type="entry name" value="RVT_2"/>
</dbReference>
<feature type="domain" description="Reverse transcriptase Ty1/copia-type" evidence="2">
    <location>
        <begin position="358"/>
        <end position="455"/>
    </location>
</feature>
<evidence type="ECO:0000313" key="4">
    <source>
        <dbReference type="EMBL" id="GJT19911.1"/>
    </source>
</evidence>
<evidence type="ECO:0000259" key="3">
    <source>
        <dbReference type="Pfam" id="PF14244"/>
    </source>
</evidence>
<name>A0ABQ5BYF0_9ASTR</name>
<comment type="caution">
    <text evidence="4">The sequence shown here is derived from an EMBL/GenBank/DDBJ whole genome shotgun (WGS) entry which is preliminary data.</text>
</comment>
<evidence type="ECO:0000313" key="5">
    <source>
        <dbReference type="Proteomes" id="UP001151760"/>
    </source>
</evidence>
<dbReference type="InterPro" id="IPR029472">
    <property type="entry name" value="Copia-like_N"/>
</dbReference>
<feature type="compositionally biased region" description="Low complexity" evidence="1">
    <location>
        <begin position="227"/>
        <end position="246"/>
    </location>
</feature>
<reference evidence="4" key="1">
    <citation type="journal article" date="2022" name="Int. J. Mol. Sci.">
        <title>Draft Genome of Tanacetum Coccineum: Genomic Comparison of Closely Related Tanacetum-Family Plants.</title>
        <authorList>
            <person name="Yamashiro T."/>
            <person name="Shiraishi A."/>
            <person name="Nakayama K."/>
            <person name="Satake H."/>
        </authorList>
    </citation>
    <scope>NUCLEOTIDE SEQUENCE</scope>
</reference>
<feature type="domain" description="Reverse transcriptase Ty1/copia-type" evidence="2">
    <location>
        <begin position="466"/>
        <end position="546"/>
    </location>
</feature>
<reference evidence="4" key="2">
    <citation type="submission" date="2022-01" db="EMBL/GenBank/DDBJ databases">
        <authorList>
            <person name="Yamashiro T."/>
            <person name="Shiraishi A."/>
            <person name="Satake H."/>
            <person name="Nakayama K."/>
        </authorList>
    </citation>
    <scope>NUCLEOTIDE SEQUENCE</scope>
</reference>
<proteinExistence type="predicted"/>
<feature type="compositionally biased region" description="Low complexity" evidence="1">
    <location>
        <begin position="300"/>
        <end position="320"/>
    </location>
</feature>
<dbReference type="Pfam" id="PF14244">
    <property type="entry name" value="Retrotran_gag_3"/>
    <property type="match status" value="1"/>
</dbReference>
<evidence type="ECO:0000256" key="1">
    <source>
        <dbReference type="SAM" id="MobiDB-lite"/>
    </source>
</evidence>
<dbReference type="Pfam" id="PF07727">
    <property type="entry name" value="RVT_2"/>
    <property type="match status" value="2"/>
</dbReference>
<dbReference type="SUPFAM" id="SSF56672">
    <property type="entry name" value="DNA/RNA polymerases"/>
    <property type="match status" value="1"/>
</dbReference>
<dbReference type="PANTHER" id="PTHR11439">
    <property type="entry name" value="GAG-POL-RELATED RETROTRANSPOSON"/>
    <property type="match status" value="1"/>
</dbReference>
<dbReference type="EMBL" id="BQNB010013756">
    <property type="protein sequence ID" value="GJT19911.1"/>
    <property type="molecule type" value="Genomic_DNA"/>
</dbReference>
<accession>A0ABQ5BYF0</accession>
<keyword evidence="5" id="KW-1185">Reference proteome</keyword>
<organism evidence="4 5">
    <name type="scientific">Tanacetum coccineum</name>
    <dbReference type="NCBI Taxonomy" id="301880"/>
    <lineage>
        <taxon>Eukaryota</taxon>
        <taxon>Viridiplantae</taxon>
        <taxon>Streptophyta</taxon>
        <taxon>Embryophyta</taxon>
        <taxon>Tracheophyta</taxon>
        <taxon>Spermatophyta</taxon>
        <taxon>Magnoliopsida</taxon>
        <taxon>eudicotyledons</taxon>
        <taxon>Gunneridae</taxon>
        <taxon>Pentapetalae</taxon>
        <taxon>asterids</taxon>
        <taxon>campanulids</taxon>
        <taxon>Asterales</taxon>
        <taxon>Asteraceae</taxon>
        <taxon>Asteroideae</taxon>
        <taxon>Anthemideae</taxon>
        <taxon>Anthemidinae</taxon>
        <taxon>Tanacetum</taxon>
    </lineage>
</organism>
<sequence>MSVHNSVHNSEHGDDYIENPDPVTLISKLDISDPLHLHPNDTTALTVVSIKLKGTENYQVWSCAMLLALEGKNETGFIDGTCKRSNTDEVLVECSVEKIDAMIELPKCVCNASEGFKKHNQLMKLMQFLMGLDDSYMRIRSSIIFREVLHDFRSAYATISSEESHRVVAGSIVGSSKRNQVSAFVSNKVGGFALVCENCGFNGHTIDRCFKIIGYPADFGKKKSGQNVKGKNISNNNSVGSSSSSGFTDEQMATLISLIKDNKIGKNVQINMADVNHINFFDVEYPEMPNDDERVDTNLNNDQKSQSDSSNSSVSGSDVNTADFPVVNPGNDAYSSDDIVATQNEEVATLEENIFSKELPKDRKAIGSKWIYKIKYRSSREIDRYKSRLVAQSFGQKEGIDYEDTFSPVVKMVTVRCLLNVVVSNDWPVFELDVNNASLYGDLVETVYMRPPEGYFPLGNKGVFLALLVYVDDIIITGNNVSEIEKCKVFLKSKFMIKDLGKLKYFLGIEVIDTDKVICLNQRKYVLDLLSDYGMLACKPAKTPLMSKLVISNEASDNDPILDNITDYQKLMDKLIYLTNTRPYISYVVHCLRQFMHSPLKSYLKIAFKKLRYLKSCPGLGIHIIKNSGMSLNAYSDADWAKCIVTRRSVT</sequence>
<gene>
    <name evidence="4" type="ORF">Tco_0878617</name>
</gene>
<feature type="domain" description="Retrotransposon Copia-like N-terminal" evidence="3">
    <location>
        <begin position="38"/>
        <end position="83"/>
    </location>
</feature>